<name>A0ACB8RNQ5_9AGAM</name>
<protein>
    <submittedName>
        <fullName evidence="1">Uncharacterized protein</fullName>
    </submittedName>
</protein>
<proteinExistence type="predicted"/>
<reference evidence="1" key="1">
    <citation type="submission" date="2021-02" db="EMBL/GenBank/DDBJ databases">
        <authorList>
            <consortium name="DOE Joint Genome Institute"/>
            <person name="Ahrendt S."/>
            <person name="Looney B.P."/>
            <person name="Miyauchi S."/>
            <person name="Morin E."/>
            <person name="Drula E."/>
            <person name="Courty P.E."/>
            <person name="Chicoki N."/>
            <person name="Fauchery L."/>
            <person name="Kohler A."/>
            <person name="Kuo A."/>
            <person name="Labutti K."/>
            <person name="Pangilinan J."/>
            <person name="Lipzen A."/>
            <person name="Riley R."/>
            <person name="Andreopoulos W."/>
            <person name="He G."/>
            <person name="Johnson J."/>
            <person name="Barry K.W."/>
            <person name="Grigoriev I.V."/>
            <person name="Nagy L."/>
            <person name="Hibbett D."/>
            <person name="Henrissat B."/>
            <person name="Matheny P.B."/>
            <person name="Labbe J."/>
            <person name="Martin F."/>
        </authorList>
    </citation>
    <scope>NUCLEOTIDE SEQUENCE</scope>
    <source>
        <strain evidence="1">FP105234-sp</strain>
    </source>
</reference>
<organism evidence="1 2">
    <name type="scientific">Auriscalpium vulgare</name>
    <dbReference type="NCBI Taxonomy" id="40419"/>
    <lineage>
        <taxon>Eukaryota</taxon>
        <taxon>Fungi</taxon>
        <taxon>Dikarya</taxon>
        <taxon>Basidiomycota</taxon>
        <taxon>Agaricomycotina</taxon>
        <taxon>Agaricomycetes</taxon>
        <taxon>Russulales</taxon>
        <taxon>Auriscalpiaceae</taxon>
        <taxon>Auriscalpium</taxon>
    </lineage>
</organism>
<sequence length="620" mass="68426">MSPSDDIESSRTPDSQDSKARGSASKKVIEDNEPQSAGHHDGDSSTPLWMFSAPGEKNDQILTEGFSRDMDGTLVFTGLFSATVAAFLIESYKRLDQDPADTSVLLLSQIYQQLSANATTIPTRPANQVVFHAPGTLVAVNICWFLSLVFSISSALAATLVQQWSRKYIQAIQLHPSPDSRARIRAFLHEGVSSFHMSSVVDTIPLLLHIAVLLFLGGLVVFLWSVHLSVAIVVLVAVSISTIAYLIITVAPMVRRNCPYRTPLSAPVWFIAQALLIAILSGAVCVAEWIRPTSRAALYVFPDYVRKCSTHFSGGLDESLEHHAAAAKNSDPKALALRLKEMYNDSDFLEFVEGVPSFMRKDRGKLTIFQLLERDELGVRIGRLLQTCTGVDMSETSRVHRALVCMKTTWVITEWYVREHRTCWERDFGDAAVDTLNVLKKDENADVAVVARCTAALGATVLLHDLSAMTPFHKGLAYTVRKAVVALTDMPKHLQDAFLLQEGQDAYLFTLVDFLSGILRHNLQASDDSMGFVCNTLRWILRGDPWERDIDRASQPAREDFADLWRKIQDLIKGDPGSGASSSSSVGPKVSASSATPYPYLIIFKDTLRPIALAFELPVN</sequence>
<evidence type="ECO:0000313" key="1">
    <source>
        <dbReference type="EMBL" id="KAI0045738.1"/>
    </source>
</evidence>
<dbReference type="EMBL" id="MU275943">
    <property type="protein sequence ID" value="KAI0045738.1"/>
    <property type="molecule type" value="Genomic_DNA"/>
</dbReference>
<dbReference type="Proteomes" id="UP000814033">
    <property type="component" value="Unassembled WGS sequence"/>
</dbReference>
<accession>A0ACB8RNQ5</accession>
<keyword evidence="2" id="KW-1185">Reference proteome</keyword>
<gene>
    <name evidence="1" type="ORF">FA95DRAFT_1607460</name>
</gene>
<evidence type="ECO:0000313" key="2">
    <source>
        <dbReference type="Proteomes" id="UP000814033"/>
    </source>
</evidence>
<reference evidence="1" key="2">
    <citation type="journal article" date="2022" name="New Phytol.">
        <title>Evolutionary transition to the ectomycorrhizal habit in the genomes of a hyperdiverse lineage of mushroom-forming fungi.</title>
        <authorList>
            <person name="Looney B."/>
            <person name="Miyauchi S."/>
            <person name="Morin E."/>
            <person name="Drula E."/>
            <person name="Courty P.E."/>
            <person name="Kohler A."/>
            <person name="Kuo A."/>
            <person name="LaButti K."/>
            <person name="Pangilinan J."/>
            <person name="Lipzen A."/>
            <person name="Riley R."/>
            <person name="Andreopoulos W."/>
            <person name="He G."/>
            <person name="Johnson J."/>
            <person name="Nolan M."/>
            <person name="Tritt A."/>
            <person name="Barry K.W."/>
            <person name="Grigoriev I.V."/>
            <person name="Nagy L.G."/>
            <person name="Hibbett D."/>
            <person name="Henrissat B."/>
            <person name="Matheny P.B."/>
            <person name="Labbe J."/>
            <person name="Martin F.M."/>
        </authorList>
    </citation>
    <scope>NUCLEOTIDE SEQUENCE</scope>
    <source>
        <strain evidence="1">FP105234-sp</strain>
    </source>
</reference>
<comment type="caution">
    <text evidence="1">The sequence shown here is derived from an EMBL/GenBank/DDBJ whole genome shotgun (WGS) entry which is preliminary data.</text>
</comment>